<dbReference type="EC" id="3.5.1.88" evidence="6"/>
<dbReference type="EMBL" id="MWSK01000003">
    <property type="protein sequence ID" value="OXS78502.1"/>
    <property type="molecule type" value="Genomic_DNA"/>
</dbReference>
<name>A0A1N6UE52_9BACI</name>
<keyword evidence="3 6" id="KW-0378">Hydrolase</keyword>
<dbReference type="EMBL" id="FTLX01000003">
    <property type="protein sequence ID" value="SIQ63842.1"/>
    <property type="molecule type" value="Genomic_DNA"/>
</dbReference>
<dbReference type="GO" id="GO:0042586">
    <property type="term" value="F:peptide deformylase activity"/>
    <property type="evidence" value="ECO:0007669"/>
    <property type="project" value="UniProtKB-UniRule"/>
</dbReference>
<dbReference type="FunFam" id="3.90.45.10:FF:000005">
    <property type="entry name" value="Peptide deformylase"/>
    <property type="match status" value="1"/>
</dbReference>
<keyword evidence="4 6" id="KW-0648">Protein biosynthesis</keyword>
<keyword evidence="2 6" id="KW-0479">Metal-binding</keyword>
<reference evidence="10" key="2">
    <citation type="submission" date="2017-03" db="EMBL/GenBank/DDBJ databases">
        <title>Bacillus sp. V-88(T) DSM27956, whole genome shotgun sequencing project.</title>
        <authorList>
            <person name="Dastager S.G."/>
            <person name="Neurgaonkar P.S."/>
            <person name="Dharne M.S."/>
        </authorList>
    </citation>
    <scope>NUCLEOTIDE SEQUENCE [LARGE SCALE GENOMIC DNA]</scope>
    <source>
        <strain evidence="10">DSM 25145</strain>
    </source>
</reference>
<feature type="binding site" evidence="6">
    <location>
        <position position="90"/>
    </location>
    <ligand>
        <name>Fe cation</name>
        <dbReference type="ChEBI" id="CHEBI:24875"/>
    </ligand>
</feature>
<evidence type="ECO:0000256" key="2">
    <source>
        <dbReference type="ARBA" id="ARBA00022723"/>
    </source>
</evidence>
<dbReference type="GO" id="GO:0006412">
    <property type="term" value="P:translation"/>
    <property type="evidence" value="ECO:0007669"/>
    <property type="project" value="UniProtKB-UniRule"/>
</dbReference>
<feature type="active site" evidence="6">
    <location>
        <position position="133"/>
    </location>
</feature>
<dbReference type="STRING" id="1017273.SAMN05443094_103247"/>
<dbReference type="NCBIfam" id="TIGR00079">
    <property type="entry name" value="pept_deformyl"/>
    <property type="match status" value="1"/>
</dbReference>
<dbReference type="OrthoDB" id="9784988at2"/>
<dbReference type="PANTHER" id="PTHR10458:SF22">
    <property type="entry name" value="PEPTIDE DEFORMYLASE"/>
    <property type="match status" value="1"/>
</dbReference>
<evidence type="ECO:0000256" key="1">
    <source>
        <dbReference type="ARBA" id="ARBA00010759"/>
    </source>
</evidence>
<dbReference type="GO" id="GO:0046872">
    <property type="term" value="F:metal ion binding"/>
    <property type="evidence" value="ECO:0007669"/>
    <property type="project" value="UniProtKB-KW"/>
</dbReference>
<dbReference type="PIRSF" id="PIRSF004749">
    <property type="entry name" value="Pep_def"/>
    <property type="match status" value="1"/>
</dbReference>
<evidence type="ECO:0000313" key="7">
    <source>
        <dbReference type="EMBL" id="OXS78502.1"/>
    </source>
</evidence>
<dbReference type="Pfam" id="PF01327">
    <property type="entry name" value="Pep_deformylase"/>
    <property type="match status" value="1"/>
</dbReference>
<comment type="similarity">
    <text evidence="1 6">Belongs to the polypeptide deformylase family.</text>
</comment>
<dbReference type="Proteomes" id="UP000186385">
    <property type="component" value="Unassembled WGS sequence"/>
</dbReference>
<keyword evidence="5 6" id="KW-0408">Iron</keyword>
<evidence type="ECO:0000313" key="10">
    <source>
        <dbReference type="Proteomes" id="UP000215545"/>
    </source>
</evidence>
<comment type="cofactor">
    <cofactor evidence="6">
        <name>Fe(2+)</name>
        <dbReference type="ChEBI" id="CHEBI:29033"/>
    </cofactor>
    <text evidence="6">Binds 1 Fe(2+) ion.</text>
</comment>
<dbReference type="PRINTS" id="PR01576">
    <property type="entry name" value="PDEFORMYLASE"/>
</dbReference>
<accession>A0A1N6UE52</accession>
<reference evidence="8 9" key="1">
    <citation type="submission" date="2017-01" db="EMBL/GenBank/DDBJ databases">
        <authorList>
            <person name="Mah S.A."/>
            <person name="Swanson W.J."/>
            <person name="Moy G.W."/>
            <person name="Vacquier V.D."/>
        </authorList>
    </citation>
    <scope>NUCLEOTIDE SEQUENCE [LARGE SCALE GENOMIC DNA]</scope>
    <source>
        <strain evidence="8 9">NIO-1016</strain>
    </source>
</reference>
<keyword evidence="10" id="KW-1185">Reference proteome</keyword>
<organism evidence="8 9">
    <name type="scientific">Domibacillus enclensis</name>
    <dbReference type="NCBI Taxonomy" id="1017273"/>
    <lineage>
        <taxon>Bacteria</taxon>
        <taxon>Bacillati</taxon>
        <taxon>Bacillota</taxon>
        <taxon>Bacilli</taxon>
        <taxon>Bacillales</taxon>
        <taxon>Bacillaceae</taxon>
        <taxon>Domibacillus</taxon>
    </lineage>
</organism>
<dbReference type="CDD" id="cd00487">
    <property type="entry name" value="Pep_deformylase"/>
    <property type="match status" value="1"/>
</dbReference>
<feature type="binding site" evidence="6">
    <location>
        <position position="136"/>
    </location>
    <ligand>
        <name>Fe cation</name>
        <dbReference type="ChEBI" id="CHEBI:24875"/>
    </ligand>
</feature>
<dbReference type="AlphaFoldDB" id="A0A1N6UE52"/>
<protein>
    <recommendedName>
        <fullName evidence="6">Peptide deformylase</fullName>
        <shortName evidence="6">PDF</shortName>
        <ecNumber evidence="6">3.5.1.88</ecNumber>
    </recommendedName>
    <alternativeName>
        <fullName evidence="6">Polypeptide deformylase</fullName>
    </alternativeName>
</protein>
<sequence>MSILSIVKHPAAILETKCQPVTVFDSKLKRLVRDMNETMIEADGVGLAAPQVGVDQRVAVVDIEDDHGLIVLINPELITSEGTQTDVEGCLSFPELYGEVTRPNRIHIKAQNVKGQFYTLQAEGFLARAILHEMDHLDGVLFTTKVEKYYSAEELERMSAE</sequence>
<dbReference type="RefSeq" id="WP_045850140.1">
    <property type="nucleotide sequence ID" value="NZ_FTLX01000003.1"/>
</dbReference>
<dbReference type="InterPro" id="IPR023635">
    <property type="entry name" value="Peptide_deformylase"/>
</dbReference>
<dbReference type="HAMAP" id="MF_00163">
    <property type="entry name" value="Pep_deformylase"/>
    <property type="match status" value="1"/>
</dbReference>
<dbReference type="PANTHER" id="PTHR10458">
    <property type="entry name" value="PEPTIDE DEFORMYLASE"/>
    <property type="match status" value="1"/>
</dbReference>
<dbReference type="Proteomes" id="UP000215545">
    <property type="component" value="Unassembled WGS sequence"/>
</dbReference>
<proteinExistence type="inferred from homology"/>
<comment type="catalytic activity">
    <reaction evidence="6">
        <text>N-terminal N-formyl-L-methionyl-[peptide] + H2O = N-terminal L-methionyl-[peptide] + formate</text>
        <dbReference type="Rhea" id="RHEA:24420"/>
        <dbReference type="Rhea" id="RHEA-COMP:10639"/>
        <dbReference type="Rhea" id="RHEA-COMP:10640"/>
        <dbReference type="ChEBI" id="CHEBI:15377"/>
        <dbReference type="ChEBI" id="CHEBI:15740"/>
        <dbReference type="ChEBI" id="CHEBI:49298"/>
        <dbReference type="ChEBI" id="CHEBI:64731"/>
        <dbReference type="EC" id="3.5.1.88"/>
    </reaction>
</comment>
<evidence type="ECO:0000256" key="3">
    <source>
        <dbReference type="ARBA" id="ARBA00022801"/>
    </source>
</evidence>
<dbReference type="NCBIfam" id="NF001159">
    <property type="entry name" value="PRK00150.1-3"/>
    <property type="match status" value="1"/>
</dbReference>
<evidence type="ECO:0000256" key="5">
    <source>
        <dbReference type="ARBA" id="ARBA00023004"/>
    </source>
</evidence>
<reference evidence="7" key="3">
    <citation type="submission" date="2017-03" db="EMBL/GenBank/DDBJ databases">
        <authorList>
            <person name="Dastager S.G."/>
            <person name="Neurgaonkar P.S."/>
            <person name="Dharne M.S."/>
        </authorList>
    </citation>
    <scope>NUCLEOTIDE SEQUENCE</scope>
    <source>
        <strain evidence="7">DSM 25145</strain>
    </source>
</reference>
<gene>
    <name evidence="6" type="primary">def</name>
    <name evidence="7" type="ORF">B1B05_07840</name>
    <name evidence="8" type="ORF">SAMN05443094_103247</name>
</gene>
<comment type="function">
    <text evidence="6">Removes the formyl group from the N-terminal Met of newly synthesized proteins. Requires at least a dipeptide for an efficient rate of reaction. N-terminal L-methionine is a prerequisite for activity but the enzyme has broad specificity at other positions.</text>
</comment>
<dbReference type="InterPro" id="IPR036821">
    <property type="entry name" value="Peptide_deformylase_sf"/>
</dbReference>
<evidence type="ECO:0000256" key="6">
    <source>
        <dbReference type="HAMAP-Rule" id="MF_00163"/>
    </source>
</evidence>
<evidence type="ECO:0000313" key="9">
    <source>
        <dbReference type="Proteomes" id="UP000186385"/>
    </source>
</evidence>
<evidence type="ECO:0000313" key="8">
    <source>
        <dbReference type="EMBL" id="SIQ63842.1"/>
    </source>
</evidence>
<dbReference type="SUPFAM" id="SSF56420">
    <property type="entry name" value="Peptide deformylase"/>
    <property type="match status" value="1"/>
</dbReference>
<evidence type="ECO:0000256" key="4">
    <source>
        <dbReference type="ARBA" id="ARBA00022917"/>
    </source>
</evidence>
<dbReference type="Gene3D" id="3.90.45.10">
    <property type="entry name" value="Peptide deformylase"/>
    <property type="match status" value="1"/>
</dbReference>
<feature type="binding site" evidence="6">
    <location>
        <position position="132"/>
    </location>
    <ligand>
        <name>Fe cation</name>
        <dbReference type="ChEBI" id="CHEBI:24875"/>
    </ligand>
</feature>